<keyword evidence="2" id="KW-1185">Reference proteome</keyword>
<dbReference type="Proteomes" id="UP001176941">
    <property type="component" value="Chromosome 24"/>
</dbReference>
<organism evidence="1 2">
    <name type="scientific">Rangifer tarandus platyrhynchus</name>
    <name type="common">Svalbard reindeer</name>
    <dbReference type="NCBI Taxonomy" id="3082113"/>
    <lineage>
        <taxon>Eukaryota</taxon>
        <taxon>Metazoa</taxon>
        <taxon>Chordata</taxon>
        <taxon>Craniata</taxon>
        <taxon>Vertebrata</taxon>
        <taxon>Euteleostomi</taxon>
        <taxon>Mammalia</taxon>
        <taxon>Eutheria</taxon>
        <taxon>Laurasiatheria</taxon>
        <taxon>Artiodactyla</taxon>
        <taxon>Ruminantia</taxon>
        <taxon>Pecora</taxon>
        <taxon>Cervidae</taxon>
        <taxon>Odocoileinae</taxon>
        <taxon>Rangifer</taxon>
    </lineage>
</organism>
<sequence length="151" mass="16533">MSCTPLEKRLLLYGNNKGLLAGFDSRCILSRCWKGGSVLLELFLVLCHLSPPMSRWLSVPTGSHEGIGATERWGRGECSHEGSCLPDSAPRSWYSGPPPCGPRMPGMCPPRGQPLTWPPGTWLEGSIDIPLWVQTSTSQDFMLSNKPVNIP</sequence>
<evidence type="ECO:0000313" key="2">
    <source>
        <dbReference type="Proteomes" id="UP001176941"/>
    </source>
</evidence>
<name>A0ABN8YUI6_RANTA</name>
<proteinExistence type="predicted"/>
<accession>A0ABN8YUI6</accession>
<reference evidence="1" key="1">
    <citation type="submission" date="2023-04" db="EMBL/GenBank/DDBJ databases">
        <authorList>
            <consortium name="ELIXIR-Norway"/>
        </authorList>
    </citation>
    <scope>NUCLEOTIDE SEQUENCE [LARGE SCALE GENOMIC DNA]</scope>
</reference>
<dbReference type="EMBL" id="OX459960">
    <property type="protein sequence ID" value="CAI9165235.1"/>
    <property type="molecule type" value="Genomic_DNA"/>
</dbReference>
<gene>
    <name evidence="1" type="ORF">MRATA1EN1_LOCUS14197</name>
</gene>
<evidence type="ECO:0000313" key="1">
    <source>
        <dbReference type="EMBL" id="CAI9165235.1"/>
    </source>
</evidence>
<protein>
    <submittedName>
        <fullName evidence="1">Uncharacterized protein</fullName>
    </submittedName>
</protein>